<proteinExistence type="inferred from homology"/>
<dbReference type="AlphaFoldDB" id="A0A060BUW5"/>
<keyword evidence="3" id="KW-0808">Transferase</keyword>
<evidence type="ECO:0000313" key="4">
    <source>
        <dbReference type="EMBL" id="AIA84605.1"/>
    </source>
</evidence>
<keyword evidence="2" id="KW-0328">Glycosyltransferase</keyword>
<dbReference type="PANTHER" id="PTHR12526">
    <property type="entry name" value="GLYCOSYLTRANSFERASE"/>
    <property type="match status" value="1"/>
</dbReference>
<dbReference type="Gene3D" id="3.40.50.2000">
    <property type="entry name" value="Glycogen Phosphorylase B"/>
    <property type="match status" value="1"/>
</dbReference>
<dbReference type="PANTHER" id="PTHR12526:SF640">
    <property type="entry name" value="COLANIC ACID BIOSYNTHESIS GLYCOSYLTRANSFERASE WCAL-RELATED"/>
    <property type="match status" value="1"/>
</dbReference>
<accession>A0A060BUW5</accession>
<dbReference type="EMBL" id="KF117352">
    <property type="protein sequence ID" value="AIA84605.1"/>
    <property type="molecule type" value="Genomic_DNA"/>
</dbReference>
<comment type="similarity">
    <text evidence="1">Belongs to the glycosyltransferase group 1 family. Glycosyltransferase 4 subfamily.</text>
</comment>
<dbReference type="SUPFAM" id="SSF53756">
    <property type="entry name" value="UDP-Glycosyltransferase/glycogen phosphorylase"/>
    <property type="match status" value="1"/>
</dbReference>
<name>A0A060BUW5_9CYAN</name>
<evidence type="ECO:0000256" key="2">
    <source>
        <dbReference type="ARBA" id="ARBA00022676"/>
    </source>
</evidence>
<evidence type="ECO:0000256" key="3">
    <source>
        <dbReference type="ARBA" id="ARBA00022679"/>
    </source>
</evidence>
<sequence>TPVAILEASAAGLPVVSTAHAGIPDVIVHRETGLLVDERDTAGMAEAMVELLDDPAYAGRLGAAGRERIARRFSMQQSIESLWNILLGTMEQMPPAQQTPTAVYVSSP</sequence>
<reference evidence="4" key="1">
    <citation type="journal article" date="2013" name="Environ. Microbiol.">
        <title>Seasonally variable intestinal metagenomes of the red palm weevil (Rhynchophorus ferrugineus).</title>
        <authorList>
            <person name="Jia S."/>
            <person name="Zhang X."/>
            <person name="Zhang G."/>
            <person name="Yin A."/>
            <person name="Zhang S."/>
            <person name="Li F."/>
            <person name="Wang L."/>
            <person name="Zhao D."/>
            <person name="Yun Q."/>
            <person name="Tala"/>
            <person name="Wang J."/>
            <person name="Sun G."/>
            <person name="Baabdullah M."/>
            <person name="Yu X."/>
            <person name="Hu S."/>
            <person name="Al-Mssallem I.S."/>
            <person name="Yu J."/>
        </authorList>
    </citation>
    <scope>NUCLEOTIDE SEQUENCE</scope>
</reference>
<organism evidence="4">
    <name type="scientific">uncultured Prochlorococcus sp</name>
    <dbReference type="NCBI Taxonomy" id="159733"/>
    <lineage>
        <taxon>Bacteria</taxon>
        <taxon>Bacillati</taxon>
        <taxon>Cyanobacteriota</taxon>
        <taxon>Cyanophyceae</taxon>
        <taxon>Synechococcales</taxon>
        <taxon>Prochlorococcaceae</taxon>
        <taxon>Prochlorococcus</taxon>
        <taxon>environmental samples</taxon>
    </lineage>
</organism>
<evidence type="ECO:0000256" key="1">
    <source>
        <dbReference type="ARBA" id="ARBA00009481"/>
    </source>
</evidence>
<dbReference type="CDD" id="cd03801">
    <property type="entry name" value="GT4_PimA-like"/>
    <property type="match status" value="1"/>
</dbReference>
<dbReference type="Pfam" id="PF13692">
    <property type="entry name" value="Glyco_trans_1_4"/>
    <property type="match status" value="1"/>
</dbReference>
<feature type="non-terminal residue" evidence="4">
    <location>
        <position position="1"/>
    </location>
</feature>
<protein>
    <submittedName>
        <fullName evidence="4">Glycos_transf_1</fullName>
    </submittedName>
</protein>
<dbReference type="GO" id="GO:0016757">
    <property type="term" value="F:glycosyltransferase activity"/>
    <property type="evidence" value="ECO:0007669"/>
    <property type="project" value="UniProtKB-KW"/>
</dbReference>